<evidence type="ECO:0000259" key="6">
    <source>
        <dbReference type="Pfam" id="PF13375"/>
    </source>
</evidence>
<keyword evidence="2" id="KW-0479">Metal-binding</keyword>
<organism evidence="7 8">
    <name type="scientific">Clostridium botulinum CFSAN001627</name>
    <dbReference type="NCBI Taxonomy" id="1232189"/>
    <lineage>
        <taxon>Bacteria</taxon>
        <taxon>Bacillati</taxon>
        <taxon>Bacillota</taxon>
        <taxon>Clostridia</taxon>
        <taxon>Eubacteriales</taxon>
        <taxon>Clostridiaceae</taxon>
        <taxon>Clostridium</taxon>
    </lineage>
</organism>
<reference evidence="7 8" key="2">
    <citation type="submission" date="2013-03" db="EMBL/GenBank/DDBJ databases">
        <title>Diversity in Clostridium botulinum.</title>
        <authorList>
            <person name="Timme R.E."/>
            <person name="Allard M."/>
            <person name="Luo Y."/>
            <person name="Strain E."/>
            <person name="Gonzalez-Escalona N."/>
            <person name="Brown E."/>
        </authorList>
    </citation>
    <scope>NUCLEOTIDE SEQUENCE [LARGE SCALE GENOMIC DNA]</scope>
    <source>
        <strain evidence="7 8">CFSAN001627</strain>
    </source>
</reference>
<feature type="domain" description="RnfC Barrel sandwich hybrid" evidence="6">
    <location>
        <begin position="7"/>
        <end position="58"/>
    </location>
</feature>
<dbReference type="SUPFAM" id="SSF142019">
    <property type="entry name" value="Nqo1 FMN-binding domain-like"/>
    <property type="match status" value="1"/>
</dbReference>
<evidence type="ECO:0000259" key="5">
    <source>
        <dbReference type="Pfam" id="PF01512"/>
    </source>
</evidence>
<dbReference type="Gene3D" id="3.40.50.11540">
    <property type="entry name" value="NADH-ubiquinone oxidoreductase 51kDa subunit"/>
    <property type="match status" value="1"/>
</dbReference>
<keyword evidence="1" id="KW-0004">4Fe-4S</keyword>
<dbReference type="Pfam" id="PF13375">
    <property type="entry name" value="RnfC_N"/>
    <property type="match status" value="1"/>
</dbReference>
<dbReference type="InterPro" id="IPR026902">
    <property type="entry name" value="RnfC_N"/>
</dbReference>
<protein>
    <submittedName>
        <fullName evidence="7">Electron transport protein</fullName>
    </submittedName>
</protein>
<evidence type="ECO:0000256" key="2">
    <source>
        <dbReference type="ARBA" id="ARBA00022723"/>
    </source>
</evidence>
<evidence type="ECO:0000313" key="7">
    <source>
        <dbReference type="EMBL" id="EKN41622.1"/>
    </source>
</evidence>
<evidence type="ECO:0000256" key="4">
    <source>
        <dbReference type="ARBA" id="ARBA00023014"/>
    </source>
</evidence>
<dbReference type="InterPro" id="IPR011538">
    <property type="entry name" value="Nuo51_FMN-bd"/>
</dbReference>
<keyword evidence="3" id="KW-0408">Iron</keyword>
<feature type="non-terminal residue" evidence="7">
    <location>
        <position position="123"/>
    </location>
</feature>
<evidence type="ECO:0000256" key="3">
    <source>
        <dbReference type="ARBA" id="ARBA00023004"/>
    </source>
</evidence>
<dbReference type="AlphaFoldDB" id="M1ZQB5"/>
<dbReference type="InterPro" id="IPR037225">
    <property type="entry name" value="Nuo51_FMN-bd_sf"/>
</dbReference>
<accession>M1ZQB5</accession>
<name>M1ZQB5_CLOBO</name>
<comment type="caution">
    <text evidence="7">The sequence shown here is derived from an EMBL/GenBank/DDBJ whole genome shotgun (WGS) entry which is preliminary data.</text>
</comment>
<dbReference type="Pfam" id="PF01512">
    <property type="entry name" value="Complex1_51K"/>
    <property type="match status" value="1"/>
</dbReference>
<dbReference type="PANTHER" id="PTHR43578:SF3">
    <property type="entry name" value="NADH-QUINONE OXIDOREDUCTASE SUBUNIT F"/>
    <property type="match status" value="1"/>
</dbReference>
<proteinExistence type="predicted"/>
<gene>
    <name evidence="7" type="ORF">CFSAN001627_12013</name>
</gene>
<keyword evidence="4" id="KW-0411">Iron-sulfur</keyword>
<dbReference type="PANTHER" id="PTHR43578">
    <property type="entry name" value="NADH-QUINONE OXIDOREDUCTASE SUBUNIT F"/>
    <property type="match status" value="1"/>
</dbReference>
<evidence type="ECO:0000313" key="8">
    <source>
        <dbReference type="Proteomes" id="UP000011944"/>
    </source>
</evidence>
<feature type="domain" description="NADH-ubiquinone oxidoreductase 51kDa subunit FMN-binding" evidence="5">
    <location>
        <begin position="84"/>
        <end position="122"/>
    </location>
</feature>
<sequence>MSSLYKFYLKMHIGVPSVPCVKEGEFVERGQVIAEPNGLGARIHSSVSGKVFKITDKGILIEASENQSEDFVKIKECNSILDTVYEAGIVGAGGAGFPTHVKLKANIPDGYVIANCAECEPTL</sequence>
<evidence type="ECO:0000256" key="1">
    <source>
        <dbReference type="ARBA" id="ARBA00022485"/>
    </source>
</evidence>
<dbReference type="GO" id="GO:0051539">
    <property type="term" value="F:4 iron, 4 sulfur cluster binding"/>
    <property type="evidence" value="ECO:0007669"/>
    <property type="project" value="UniProtKB-KW"/>
</dbReference>
<dbReference type="GO" id="GO:0046872">
    <property type="term" value="F:metal ion binding"/>
    <property type="evidence" value="ECO:0007669"/>
    <property type="project" value="UniProtKB-KW"/>
</dbReference>
<dbReference type="Proteomes" id="UP000011944">
    <property type="component" value="Unassembled WGS sequence"/>
</dbReference>
<dbReference type="EMBL" id="AMXI01000696">
    <property type="protein sequence ID" value="EKN41622.1"/>
    <property type="molecule type" value="Genomic_DNA"/>
</dbReference>
<reference evidence="7 8" key="1">
    <citation type="submission" date="2012-10" db="EMBL/GenBank/DDBJ databases">
        <authorList>
            <person name="Strain E.A."/>
            <person name="Brown E."/>
            <person name="Allard M.W."/>
            <person name="Gonzalez-Escalona N."/>
            <person name="Timme R."/>
        </authorList>
    </citation>
    <scope>NUCLEOTIDE SEQUENCE [LARGE SCALE GENOMIC DNA]</scope>
    <source>
        <strain evidence="7 8">CFSAN001627</strain>
    </source>
</reference>